<sequence length="133" mass="14810">MPWAVIGALSLHFCMMIFAGVLIGRMVMCPTGTPQPVGIIYTVQDSLIYHPLQYEDGPLNEKALLPQFAMKQLRFQTRDGAQAAVLLQAPGAAPRRVYAVFGGNAMVARDWLRILTRMSWQRDVAFLLVDYPG</sequence>
<gene>
    <name evidence="2" type="ORF">PCOR1329_LOCUS77506</name>
</gene>
<feature type="chain" id="PRO_5046060198" description="GPI inositol-deacylase" evidence="1">
    <location>
        <begin position="20"/>
        <end position="133"/>
    </location>
</feature>
<reference evidence="2" key="1">
    <citation type="submission" date="2023-10" db="EMBL/GenBank/DDBJ databases">
        <authorList>
            <person name="Chen Y."/>
            <person name="Shah S."/>
            <person name="Dougan E. K."/>
            <person name="Thang M."/>
            <person name="Chan C."/>
        </authorList>
    </citation>
    <scope>NUCLEOTIDE SEQUENCE [LARGE SCALE GENOMIC DNA]</scope>
</reference>
<keyword evidence="3" id="KW-1185">Reference proteome</keyword>
<evidence type="ECO:0000256" key="1">
    <source>
        <dbReference type="SAM" id="SignalP"/>
    </source>
</evidence>
<comment type="caution">
    <text evidence="2">The sequence shown here is derived from an EMBL/GenBank/DDBJ whole genome shotgun (WGS) entry which is preliminary data.</text>
</comment>
<feature type="signal peptide" evidence="1">
    <location>
        <begin position="1"/>
        <end position="19"/>
    </location>
</feature>
<keyword evidence="1" id="KW-0732">Signal</keyword>
<accession>A0ABN9XPM8</accession>
<organism evidence="2 3">
    <name type="scientific">Prorocentrum cordatum</name>
    <dbReference type="NCBI Taxonomy" id="2364126"/>
    <lineage>
        <taxon>Eukaryota</taxon>
        <taxon>Sar</taxon>
        <taxon>Alveolata</taxon>
        <taxon>Dinophyceae</taxon>
        <taxon>Prorocentrales</taxon>
        <taxon>Prorocentraceae</taxon>
        <taxon>Prorocentrum</taxon>
    </lineage>
</organism>
<evidence type="ECO:0000313" key="3">
    <source>
        <dbReference type="Proteomes" id="UP001189429"/>
    </source>
</evidence>
<proteinExistence type="predicted"/>
<name>A0ABN9XPM8_9DINO</name>
<dbReference type="Proteomes" id="UP001189429">
    <property type="component" value="Unassembled WGS sequence"/>
</dbReference>
<feature type="non-terminal residue" evidence="2">
    <location>
        <position position="133"/>
    </location>
</feature>
<evidence type="ECO:0008006" key="4">
    <source>
        <dbReference type="Google" id="ProtNLM"/>
    </source>
</evidence>
<evidence type="ECO:0000313" key="2">
    <source>
        <dbReference type="EMBL" id="CAK0900117.1"/>
    </source>
</evidence>
<dbReference type="EMBL" id="CAUYUJ010020726">
    <property type="protein sequence ID" value="CAK0900117.1"/>
    <property type="molecule type" value="Genomic_DNA"/>
</dbReference>
<protein>
    <recommendedName>
        <fullName evidence="4">GPI inositol-deacylase</fullName>
    </recommendedName>
</protein>